<gene>
    <name evidence="6" type="primary">tssI</name>
    <name evidence="6" type="ORF">C2R31_003916</name>
</gene>
<dbReference type="InterPro" id="IPR006533">
    <property type="entry name" value="T6SS_Vgr_RhsGE"/>
</dbReference>
<comment type="caution">
    <text evidence="6">The sequence shown here is derived from an EMBL/GenBank/DDBJ whole genome shotgun (WGS) entry which is preliminary data.</text>
</comment>
<dbReference type="Gene3D" id="3.55.50.10">
    <property type="entry name" value="Baseplate protein-like domains"/>
    <property type="match status" value="1"/>
</dbReference>
<proteinExistence type="inferred from homology"/>
<dbReference type="NCBIfam" id="TIGR01646">
    <property type="entry name" value="vgr_GE"/>
    <property type="match status" value="1"/>
</dbReference>
<feature type="domain" description="Gp5/Type VI secretion system Vgr protein OB-fold" evidence="4">
    <location>
        <begin position="382"/>
        <end position="449"/>
    </location>
</feature>
<sequence length="643" mass="72322">MHYFDRHYKNQDKHFIKIHGQLAEILLPISIVGHEGFSEPFCYNLKAFVRKGREGPKNIYGNKICCEIKDPTQSFPARFINGVITNTEYGDNDTELIVCNFKIEPDLALLKLSKSTRVWKEKSVPDIISTILNEYNIRDIKFLLYKKYTPLEYCIQYRESDYDFIYRILSEVGIYYYFIHSCDEHVMVFADHKSAHSGTKETELYLTTPKSSFKPASIDEWHISSEIIPGEFSISGYDMNKAEGFRVRMDGYEYTKGLKKIHFGDISPLNDREILTKKISTLISSRESNTTFGWGKTEAWWLSCGERFKLKTVEAKTFNYYVFSLSLKAFNDYDSESGSFSCQIQALDSDINWCPLEPEDTPVIPGILIAKVIGPEGEEIHTDAYGRVKIQFPWEDGRTGEQSSCWVRVSQCWSGFGAASQFIPRVGTEVFVSFIQGDPNCPVIIGSVYNGKNKPPLDLPKKKNISGFVTKSIGGGDKNEGHRFIFDDTKGDEKISITSQKDFFLIVNNDAIHEIKNKHALKVLKGRSTQIESGNDELEISQGNVNQTIAGDFNIKLTNGDYRLIVDGGATNIKSDKSLMIESIQSLILKVGSNKIELSPSGITITGTLLKLEGKATTEVKGTMMTVQGSAITQIKGGIINIG</sequence>
<dbReference type="Pfam" id="PF22178">
    <property type="entry name" value="Gp5_trimer_C"/>
    <property type="match status" value="1"/>
</dbReference>
<dbReference type="Pfam" id="PF04717">
    <property type="entry name" value="Phage_base_V"/>
    <property type="match status" value="1"/>
</dbReference>
<dbReference type="InterPro" id="IPR050708">
    <property type="entry name" value="T6SS_VgrG/RHS"/>
</dbReference>
<feature type="domain" description="Gp5/Type VI secretion system Vgr C-terminal trimerisation" evidence="5">
    <location>
        <begin position="466"/>
        <end position="563"/>
    </location>
</feature>
<name>A0A8S7B5Y1_ECOLX</name>
<organism evidence="6 7">
    <name type="scientific">Escherichia coli</name>
    <dbReference type="NCBI Taxonomy" id="562"/>
    <lineage>
        <taxon>Bacteria</taxon>
        <taxon>Pseudomonadati</taxon>
        <taxon>Pseudomonadota</taxon>
        <taxon>Gammaproteobacteria</taxon>
        <taxon>Enterobacterales</taxon>
        <taxon>Enterobacteriaceae</taxon>
        <taxon>Escherichia</taxon>
    </lineage>
</organism>
<dbReference type="Proteomes" id="UP000567387">
    <property type="component" value="Unassembled WGS sequence"/>
</dbReference>
<comment type="subcellular location">
    <subcellularLocation>
        <location evidence="1">Secreted</location>
    </subcellularLocation>
</comment>
<evidence type="ECO:0000313" key="7">
    <source>
        <dbReference type="Proteomes" id="UP000567387"/>
    </source>
</evidence>
<evidence type="ECO:0000256" key="3">
    <source>
        <dbReference type="ARBA" id="ARBA00022525"/>
    </source>
</evidence>
<dbReference type="Gene3D" id="2.40.50.230">
    <property type="entry name" value="Gp5 N-terminal domain"/>
    <property type="match status" value="1"/>
</dbReference>
<dbReference type="PANTHER" id="PTHR32305">
    <property type="match status" value="1"/>
</dbReference>
<dbReference type="PANTHER" id="PTHR32305:SF15">
    <property type="entry name" value="PROTEIN RHSA-RELATED"/>
    <property type="match status" value="1"/>
</dbReference>
<evidence type="ECO:0000259" key="5">
    <source>
        <dbReference type="Pfam" id="PF22178"/>
    </source>
</evidence>
<dbReference type="InterPro" id="IPR017847">
    <property type="entry name" value="T6SS_RhsGE_Vgr_subset"/>
</dbReference>
<dbReference type="SUPFAM" id="SSF69255">
    <property type="entry name" value="gp5 N-terminal domain-like"/>
    <property type="match status" value="1"/>
</dbReference>
<dbReference type="SUPFAM" id="SSF69349">
    <property type="entry name" value="Phage fibre proteins"/>
    <property type="match status" value="1"/>
</dbReference>
<protein>
    <submittedName>
        <fullName evidence="6">Type VI secretion system tip protein VgrG</fullName>
    </submittedName>
</protein>
<dbReference type="InterPro" id="IPR037026">
    <property type="entry name" value="Vgr_OB-fold_dom_sf"/>
</dbReference>
<evidence type="ECO:0000313" key="6">
    <source>
        <dbReference type="EMBL" id="EFA8786021.1"/>
    </source>
</evidence>
<dbReference type="RefSeq" id="WP_032201810.1">
    <property type="nucleotide sequence ID" value="NZ_BAAGAL010000032.1"/>
</dbReference>
<dbReference type="NCBIfam" id="TIGR03361">
    <property type="entry name" value="VI_Rhs_Vgr"/>
    <property type="match status" value="1"/>
</dbReference>
<dbReference type="EMBL" id="AASCBU010000022">
    <property type="protein sequence ID" value="EFA8786021.1"/>
    <property type="molecule type" value="Genomic_DNA"/>
</dbReference>
<dbReference type="Pfam" id="PF05954">
    <property type="entry name" value="Phage_GPD"/>
    <property type="match status" value="1"/>
</dbReference>
<dbReference type="InterPro" id="IPR054030">
    <property type="entry name" value="Gp5_Vgr_C"/>
</dbReference>
<dbReference type="InterPro" id="IPR006531">
    <property type="entry name" value="Gp5/Vgr_OB"/>
</dbReference>
<accession>A0A8S7B5Y1</accession>
<dbReference type="Gene3D" id="4.10.220.110">
    <property type="match status" value="1"/>
</dbReference>
<keyword evidence="3" id="KW-0964">Secreted</keyword>
<dbReference type="Gene3D" id="2.30.110.50">
    <property type="match status" value="1"/>
</dbReference>
<dbReference type="GO" id="GO:0005576">
    <property type="term" value="C:extracellular region"/>
    <property type="evidence" value="ECO:0007669"/>
    <property type="project" value="UniProtKB-SubCell"/>
</dbReference>
<dbReference type="SUPFAM" id="SSF69279">
    <property type="entry name" value="Phage tail proteins"/>
    <property type="match status" value="1"/>
</dbReference>
<evidence type="ECO:0000256" key="1">
    <source>
        <dbReference type="ARBA" id="ARBA00004613"/>
    </source>
</evidence>
<dbReference type="AlphaFoldDB" id="A0A8S7B5Y1"/>
<evidence type="ECO:0000259" key="4">
    <source>
        <dbReference type="Pfam" id="PF04717"/>
    </source>
</evidence>
<comment type="similarity">
    <text evidence="2">Belongs to the VgrG protein family.</text>
</comment>
<evidence type="ECO:0000256" key="2">
    <source>
        <dbReference type="ARBA" id="ARBA00005558"/>
    </source>
</evidence>
<reference evidence="6 7" key="1">
    <citation type="submission" date="2018-08" db="EMBL/GenBank/DDBJ databases">
        <authorList>
            <consortium name="PulseNet: The National Subtyping Network for Foodborne Disease Surveillance"/>
            <person name="Tarr C.L."/>
            <person name="Trees E."/>
            <person name="Katz L.S."/>
            <person name="Carleton-Romer H.A."/>
            <person name="Stroika S."/>
            <person name="Kucerova Z."/>
            <person name="Roache K.F."/>
            <person name="Sabol A.L."/>
            <person name="Besser J."/>
            <person name="Gerner-Smidt P."/>
        </authorList>
    </citation>
    <scope>NUCLEOTIDE SEQUENCE [LARGE SCALE GENOMIC DNA]</scope>
    <source>
        <strain evidence="6 7">PNUSAE011918</strain>
    </source>
</reference>